<organism evidence="1 2">
    <name type="scientific">Pseudovirgaria hyperparasitica</name>
    <dbReference type="NCBI Taxonomy" id="470096"/>
    <lineage>
        <taxon>Eukaryota</taxon>
        <taxon>Fungi</taxon>
        <taxon>Dikarya</taxon>
        <taxon>Ascomycota</taxon>
        <taxon>Pezizomycotina</taxon>
        <taxon>Dothideomycetes</taxon>
        <taxon>Dothideomycetes incertae sedis</taxon>
        <taxon>Acrospermales</taxon>
        <taxon>Acrospermaceae</taxon>
        <taxon>Pseudovirgaria</taxon>
    </lineage>
</organism>
<dbReference type="RefSeq" id="XP_033602798.1">
    <property type="nucleotide sequence ID" value="XM_033740441.1"/>
</dbReference>
<gene>
    <name evidence="1" type="ORF">EJ05DRAFT_280539</name>
</gene>
<dbReference type="EMBL" id="ML996568">
    <property type="protein sequence ID" value="KAF2760347.1"/>
    <property type="molecule type" value="Genomic_DNA"/>
</dbReference>
<protein>
    <submittedName>
        <fullName evidence="1">Uncharacterized protein</fullName>
    </submittedName>
</protein>
<evidence type="ECO:0000313" key="2">
    <source>
        <dbReference type="Proteomes" id="UP000799437"/>
    </source>
</evidence>
<accession>A0A6A6WFI2</accession>
<sequence>MPHKEHYLRTIAPGSWLCLIKSQRSLHSNQGDWMSSPFFCRSDRRRLRPGNESSKPCASRLVKSAQVPAMTQVEDFCLCFDPKKDFISRWLLIRKVCEDCVWQDTRELCEQMRALRAVSLKPVFDSVERCLSATKERLDANLAQQLLHFLESAADVLDMMDVGQNMIRRQKAYLSLLVDIATERDIEIAGHLGEMFDDADTEHAFCAWLNLQRGAMSSLKDNVQRRTNLKIVI</sequence>
<dbReference type="Proteomes" id="UP000799437">
    <property type="component" value="Unassembled WGS sequence"/>
</dbReference>
<name>A0A6A6WFI2_9PEZI</name>
<proteinExistence type="predicted"/>
<dbReference type="GeneID" id="54481495"/>
<evidence type="ECO:0000313" key="1">
    <source>
        <dbReference type="EMBL" id="KAF2760347.1"/>
    </source>
</evidence>
<keyword evidence="2" id="KW-1185">Reference proteome</keyword>
<reference evidence="1" key="1">
    <citation type="journal article" date="2020" name="Stud. Mycol.">
        <title>101 Dothideomycetes genomes: a test case for predicting lifestyles and emergence of pathogens.</title>
        <authorList>
            <person name="Haridas S."/>
            <person name="Albert R."/>
            <person name="Binder M."/>
            <person name="Bloem J."/>
            <person name="Labutti K."/>
            <person name="Salamov A."/>
            <person name="Andreopoulos B."/>
            <person name="Baker S."/>
            <person name="Barry K."/>
            <person name="Bills G."/>
            <person name="Bluhm B."/>
            <person name="Cannon C."/>
            <person name="Castanera R."/>
            <person name="Culley D."/>
            <person name="Daum C."/>
            <person name="Ezra D."/>
            <person name="Gonzalez J."/>
            <person name="Henrissat B."/>
            <person name="Kuo A."/>
            <person name="Liang C."/>
            <person name="Lipzen A."/>
            <person name="Lutzoni F."/>
            <person name="Magnuson J."/>
            <person name="Mondo S."/>
            <person name="Nolan M."/>
            <person name="Ohm R."/>
            <person name="Pangilinan J."/>
            <person name="Park H.-J."/>
            <person name="Ramirez L."/>
            <person name="Alfaro M."/>
            <person name="Sun H."/>
            <person name="Tritt A."/>
            <person name="Yoshinaga Y."/>
            <person name="Zwiers L.-H."/>
            <person name="Turgeon B."/>
            <person name="Goodwin S."/>
            <person name="Spatafora J."/>
            <person name="Crous P."/>
            <person name="Grigoriev I."/>
        </authorList>
    </citation>
    <scope>NUCLEOTIDE SEQUENCE</scope>
    <source>
        <strain evidence="1">CBS 121739</strain>
    </source>
</reference>
<dbReference type="AlphaFoldDB" id="A0A6A6WFI2"/>